<dbReference type="SUPFAM" id="SSF49899">
    <property type="entry name" value="Concanavalin A-like lectins/glucanases"/>
    <property type="match status" value="1"/>
</dbReference>
<dbReference type="RefSeq" id="XP_018689273.1">
    <property type="nucleotide sequence ID" value="XM_018841564.1"/>
</dbReference>
<proteinExistence type="predicted"/>
<dbReference type="EMBL" id="LVYI01000010">
    <property type="protein sequence ID" value="OAP55906.1"/>
    <property type="molecule type" value="Genomic_DNA"/>
</dbReference>
<gene>
    <name evidence="3" type="ORF">AYL99_10058</name>
</gene>
<comment type="caution">
    <text evidence="3">The sequence shown here is derived from an EMBL/GenBank/DDBJ whole genome shotgun (WGS) entry which is preliminary data.</text>
</comment>
<accession>A0A178Z8X3</accession>
<dbReference type="PANTHER" id="PTHR38121:SF2">
    <property type="entry name" value="ACYLTRANSFERASE 3 DOMAIN-CONTAINING PROTEIN"/>
    <property type="match status" value="1"/>
</dbReference>
<dbReference type="PANTHER" id="PTHR38121">
    <property type="entry name" value="GH16 DOMAIN-CONTAINING PROTEIN"/>
    <property type="match status" value="1"/>
</dbReference>
<feature type="domain" description="GH16" evidence="2">
    <location>
        <begin position="83"/>
        <end position="310"/>
    </location>
</feature>
<feature type="compositionally biased region" description="Low complexity" evidence="1">
    <location>
        <begin position="41"/>
        <end position="52"/>
    </location>
</feature>
<dbReference type="CDD" id="cd00413">
    <property type="entry name" value="Glyco_hydrolase_16"/>
    <property type="match status" value="1"/>
</dbReference>
<dbReference type="Gene3D" id="2.60.120.200">
    <property type="match status" value="1"/>
</dbReference>
<evidence type="ECO:0000256" key="1">
    <source>
        <dbReference type="SAM" id="MobiDB-lite"/>
    </source>
</evidence>
<dbReference type="PROSITE" id="PS51762">
    <property type="entry name" value="GH16_2"/>
    <property type="match status" value="1"/>
</dbReference>
<dbReference type="InterPro" id="IPR000757">
    <property type="entry name" value="Beta-glucanase-like"/>
</dbReference>
<name>A0A178Z8X3_9EURO</name>
<dbReference type="GO" id="GO:0004553">
    <property type="term" value="F:hydrolase activity, hydrolyzing O-glycosyl compounds"/>
    <property type="evidence" value="ECO:0007669"/>
    <property type="project" value="InterPro"/>
</dbReference>
<reference evidence="3 4" key="1">
    <citation type="submission" date="2016-04" db="EMBL/GenBank/DDBJ databases">
        <title>Draft genome of Fonsecaea erecta CBS 125763.</title>
        <authorList>
            <person name="Weiss V.A."/>
            <person name="Vicente V.A."/>
            <person name="Raittz R.T."/>
            <person name="Moreno L.F."/>
            <person name="De Souza E.M."/>
            <person name="Pedrosa F.O."/>
            <person name="Steffens M.B."/>
            <person name="Faoro H."/>
            <person name="Tadra-Sfeir M.Z."/>
            <person name="Najafzadeh M.J."/>
            <person name="Felipe M.S."/>
            <person name="Teixeira M."/>
            <person name="Sun J."/>
            <person name="Xi L."/>
            <person name="Gomes R."/>
            <person name="De Azevedo C.M."/>
            <person name="Salgado C.G."/>
            <person name="Da Silva M.B."/>
            <person name="Nascimento M.F."/>
            <person name="Queiroz-Telles F."/>
            <person name="Attili D.S."/>
            <person name="Gorbushina A."/>
        </authorList>
    </citation>
    <scope>NUCLEOTIDE SEQUENCE [LARGE SCALE GENOMIC DNA]</scope>
    <source>
        <strain evidence="3 4">CBS 125763</strain>
    </source>
</reference>
<evidence type="ECO:0000259" key="2">
    <source>
        <dbReference type="PROSITE" id="PS51762"/>
    </source>
</evidence>
<dbReference type="InterPro" id="IPR013320">
    <property type="entry name" value="ConA-like_dom_sf"/>
</dbReference>
<dbReference type="STRING" id="1367422.A0A178Z8X3"/>
<dbReference type="AlphaFoldDB" id="A0A178Z8X3"/>
<dbReference type="GeneID" id="30014226"/>
<sequence>MSAEAPAKQSWLSVIVGCCGRRRTKKAEENEPSSQPAAGNTIATSSTAQTSIVQNSNAREEVTADGDKWVVPGVGKFTHRALYTFQGHSLPDGLKKSNYSVYCKNAGDIPFNERYDPANVRCSRGLLRLTVPGGQKPSKQTGYAVSCAEVTTVEENILYGSFRTTAVFSTEPGTCHGIFFYKNDTQECDIEYVTDPTSLSNNGPNAPIPLWYTNQAVDPTKMDKSCESGPAPSDCTTRAHEYRIDWTADYTAFYIDGVCQKNFTNNIPNVPGQLVWNNWANGDKGWSVGPPNHDSVFKIQRIAMYYDTASKSGDSS</sequence>
<evidence type="ECO:0000313" key="4">
    <source>
        <dbReference type="Proteomes" id="UP000078343"/>
    </source>
</evidence>
<keyword evidence="4" id="KW-1185">Reference proteome</keyword>
<dbReference type="OrthoDB" id="4388755at2759"/>
<dbReference type="GO" id="GO:0005975">
    <property type="term" value="P:carbohydrate metabolic process"/>
    <property type="evidence" value="ECO:0007669"/>
    <property type="project" value="InterPro"/>
</dbReference>
<dbReference type="Proteomes" id="UP000078343">
    <property type="component" value="Unassembled WGS sequence"/>
</dbReference>
<feature type="region of interest" description="Disordered" evidence="1">
    <location>
        <begin position="24"/>
        <end position="59"/>
    </location>
</feature>
<protein>
    <recommendedName>
        <fullName evidence="2">GH16 domain-containing protein</fullName>
    </recommendedName>
</protein>
<organism evidence="3 4">
    <name type="scientific">Fonsecaea erecta</name>
    <dbReference type="NCBI Taxonomy" id="1367422"/>
    <lineage>
        <taxon>Eukaryota</taxon>
        <taxon>Fungi</taxon>
        <taxon>Dikarya</taxon>
        <taxon>Ascomycota</taxon>
        <taxon>Pezizomycotina</taxon>
        <taxon>Eurotiomycetes</taxon>
        <taxon>Chaetothyriomycetidae</taxon>
        <taxon>Chaetothyriales</taxon>
        <taxon>Herpotrichiellaceae</taxon>
        <taxon>Fonsecaea</taxon>
    </lineage>
</organism>
<evidence type="ECO:0000313" key="3">
    <source>
        <dbReference type="EMBL" id="OAP55906.1"/>
    </source>
</evidence>
<dbReference type="Pfam" id="PF00722">
    <property type="entry name" value="Glyco_hydro_16"/>
    <property type="match status" value="1"/>
</dbReference>